<feature type="chain" id="PRO_5045624341" description="Invasion associated family protein" evidence="1">
    <location>
        <begin position="28"/>
        <end position="200"/>
    </location>
</feature>
<evidence type="ECO:0000256" key="1">
    <source>
        <dbReference type="SAM" id="SignalP"/>
    </source>
</evidence>
<feature type="signal peptide" evidence="1">
    <location>
        <begin position="1"/>
        <end position="27"/>
    </location>
</feature>
<dbReference type="InterPro" id="IPR038696">
    <property type="entry name" value="IalB_sf"/>
</dbReference>
<reference evidence="3" key="1">
    <citation type="submission" date="2024-01" db="EMBL/GenBank/DDBJ databases">
        <title>Roseobacter fucihabitans sp. nov., isolated from the brown alga Fucus spiralis.</title>
        <authorList>
            <person name="Hahnke S."/>
            <person name="Berger M."/>
            <person name="Schlingloff A."/>
            <person name="Athale I."/>
            <person name="Neumann-Schaal M."/>
            <person name="Adenaya A."/>
            <person name="Poehlein A."/>
            <person name="Daniel R."/>
            <person name="Pertersen J."/>
            <person name="Brinkhoff T."/>
        </authorList>
    </citation>
    <scope>NUCLEOTIDE SEQUENCE [LARGE SCALE GENOMIC DNA]</scope>
    <source>
        <strain evidence="3">B14</strain>
    </source>
</reference>
<accession>A0ABZ2BT02</accession>
<sequence length="200" mass="21530">MSYSPSLLARIAGLATPFIFAGTLAMAQSDTATDSSSIADELSLGDASPRVGETYIKEEFGDWDLRCIKTEEDEDPCQMYQLLEDEQGAPISEFTLFKLPEGNQAQAGATVVVPLETSLAAQLSIKVDDAPAKRYPFAFCNQVGCYARIGLTPEDVEQLKKGGEAILTIVPVVAPDQRVNVTLSLNGFTASFDQVSVIEQ</sequence>
<dbReference type="Pfam" id="PF06776">
    <property type="entry name" value="IalB"/>
    <property type="match status" value="1"/>
</dbReference>
<evidence type="ECO:0008006" key="4">
    <source>
        <dbReference type="Google" id="ProtNLM"/>
    </source>
</evidence>
<gene>
    <name evidence="2" type="ORF">ROLI_020510</name>
</gene>
<keyword evidence="3" id="KW-1185">Reference proteome</keyword>
<proteinExistence type="predicted"/>
<dbReference type="Gene3D" id="2.60.40.1880">
    <property type="entry name" value="Invasion associated locus B (IalB) protein"/>
    <property type="match status" value="1"/>
</dbReference>
<organism evidence="2 3">
    <name type="scientific">Roseobacter fucihabitans</name>
    <dbReference type="NCBI Taxonomy" id="1537242"/>
    <lineage>
        <taxon>Bacteria</taxon>
        <taxon>Pseudomonadati</taxon>
        <taxon>Pseudomonadota</taxon>
        <taxon>Alphaproteobacteria</taxon>
        <taxon>Rhodobacterales</taxon>
        <taxon>Roseobacteraceae</taxon>
        <taxon>Roseobacter</taxon>
    </lineage>
</organism>
<evidence type="ECO:0000313" key="2">
    <source>
        <dbReference type="EMBL" id="WVX48966.1"/>
    </source>
</evidence>
<dbReference type="InterPro" id="IPR010642">
    <property type="entry name" value="Invasion_prot_B"/>
</dbReference>
<dbReference type="EMBL" id="CP143423">
    <property type="protein sequence ID" value="WVX48966.1"/>
    <property type="molecule type" value="Genomic_DNA"/>
</dbReference>
<name>A0ABZ2BT02_9RHOB</name>
<dbReference type="RefSeq" id="WP_187430750.1">
    <property type="nucleotide sequence ID" value="NZ_CP143423.1"/>
</dbReference>
<protein>
    <recommendedName>
        <fullName evidence="4">Invasion associated family protein</fullName>
    </recommendedName>
</protein>
<keyword evidence="1" id="KW-0732">Signal</keyword>
<dbReference type="Proteomes" id="UP001318682">
    <property type="component" value="Chromosome"/>
</dbReference>
<evidence type="ECO:0000313" key="3">
    <source>
        <dbReference type="Proteomes" id="UP001318682"/>
    </source>
</evidence>